<comment type="caution">
    <text evidence="2">The sequence shown here is derived from an EMBL/GenBank/DDBJ whole genome shotgun (WGS) entry which is preliminary data.</text>
</comment>
<name>A0A0F0LAJ2_9MICO</name>
<dbReference type="CDD" id="cd03801">
    <property type="entry name" value="GT4_PimA-like"/>
    <property type="match status" value="1"/>
</dbReference>
<dbReference type="Gene3D" id="3.40.50.2000">
    <property type="entry name" value="Glycogen Phosphorylase B"/>
    <property type="match status" value="2"/>
</dbReference>
<accession>A0A0F0LAJ2</accession>
<dbReference type="InterPro" id="IPR050194">
    <property type="entry name" value="Glycosyltransferase_grp1"/>
</dbReference>
<dbReference type="GO" id="GO:0016757">
    <property type="term" value="F:glycosyltransferase activity"/>
    <property type="evidence" value="ECO:0007669"/>
    <property type="project" value="UniProtKB-KW"/>
</dbReference>
<dbReference type="Proteomes" id="UP000033640">
    <property type="component" value="Unassembled WGS sequence"/>
</dbReference>
<sequence length="371" mass="41033">MSEALVYYFAFPHYRKGILDGLRSQPEPTFDLAAGSSSRANIKALGAEDIDGLEIVRSFRLGPVSWDRGVVRRASSRRYRTVVLGPATLSLSTWAILVARRLRGRRTFLWGQCGRFGDRSLKRRVQETMNRLATGLLVYGENEAVAATQLGLSPRRVTVINNATHSNRDVLDAQDHADQLARAKAAAASAEREGQLRLLFVGRLNQDKQLDVLLRAAAKLKAQYPGLVIDLIGDGDARTDLRDEFDHDWVRFHGWVYDTDELNEYFRAATFVCSPFHMGLLAIDALRAGTPVLVPDNPMNGSEVEALTPMVNAVRFPPGDEDGIVAAVGRWFSVVGDLEIDLYRQARTTALETWDPAGVAAAIKRATAERT</sequence>
<dbReference type="OrthoDB" id="9801609at2"/>
<dbReference type="PANTHER" id="PTHR45947:SF3">
    <property type="entry name" value="SULFOQUINOVOSYL TRANSFERASE SQD2"/>
    <property type="match status" value="1"/>
</dbReference>
<dbReference type="EMBL" id="JYIW01000024">
    <property type="protein sequence ID" value="KJL29300.1"/>
    <property type="molecule type" value="Genomic_DNA"/>
</dbReference>
<keyword evidence="2" id="KW-0328">Glycosyltransferase</keyword>
<dbReference type="RefSeq" id="WP_082071615.1">
    <property type="nucleotide sequence ID" value="NZ_JYIW01000024.1"/>
</dbReference>
<reference evidence="2 3" key="1">
    <citation type="submission" date="2015-02" db="EMBL/GenBank/DDBJ databases">
        <title>Draft genome sequences of ten Microbacterium spp. with emphasis on heavy metal contaminated environments.</title>
        <authorList>
            <person name="Corretto E."/>
        </authorList>
    </citation>
    <scope>NUCLEOTIDE SEQUENCE [LARGE SCALE GENOMIC DNA]</scope>
    <source>
        <strain evidence="2 3">BEL4b</strain>
    </source>
</reference>
<evidence type="ECO:0000313" key="3">
    <source>
        <dbReference type="Proteomes" id="UP000033640"/>
    </source>
</evidence>
<dbReference type="PANTHER" id="PTHR45947">
    <property type="entry name" value="SULFOQUINOVOSYL TRANSFERASE SQD2"/>
    <property type="match status" value="1"/>
</dbReference>
<dbReference type="SUPFAM" id="SSF53756">
    <property type="entry name" value="UDP-Glycosyltransferase/glycogen phosphorylase"/>
    <property type="match status" value="1"/>
</dbReference>
<dbReference type="AlphaFoldDB" id="A0A0F0LAJ2"/>
<evidence type="ECO:0000256" key="1">
    <source>
        <dbReference type="ARBA" id="ARBA00021292"/>
    </source>
</evidence>
<dbReference type="PATRIC" id="fig|82380.11.peg.1965"/>
<protein>
    <recommendedName>
        <fullName evidence="1">D-inositol 3-phosphate glycosyltransferase</fullName>
    </recommendedName>
</protein>
<evidence type="ECO:0000313" key="2">
    <source>
        <dbReference type="EMBL" id="KJL29300.1"/>
    </source>
</evidence>
<keyword evidence="2" id="KW-0808">Transferase</keyword>
<proteinExistence type="predicted"/>
<organism evidence="2 3">
    <name type="scientific">Microbacterium oxydans</name>
    <dbReference type="NCBI Taxonomy" id="82380"/>
    <lineage>
        <taxon>Bacteria</taxon>
        <taxon>Bacillati</taxon>
        <taxon>Actinomycetota</taxon>
        <taxon>Actinomycetes</taxon>
        <taxon>Micrococcales</taxon>
        <taxon>Microbacteriaceae</taxon>
        <taxon>Microbacterium</taxon>
    </lineage>
</organism>
<dbReference type="Pfam" id="PF13692">
    <property type="entry name" value="Glyco_trans_1_4"/>
    <property type="match status" value="1"/>
</dbReference>
<gene>
    <name evidence="2" type="primary">mshA</name>
    <name evidence="2" type="ORF">RS83_01929</name>
</gene>